<dbReference type="OrthoDB" id="2013942at2759"/>
<evidence type="ECO:0000256" key="2">
    <source>
        <dbReference type="ARBA" id="ARBA00022729"/>
    </source>
</evidence>
<dbReference type="Pfam" id="PF04885">
    <property type="entry name" value="Stig1"/>
    <property type="match status" value="1"/>
</dbReference>
<reference evidence="3 4" key="1">
    <citation type="submission" date="2017-09" db="EMBL/GenBank/DDBJ databases">
        <title>WGS assembly of Aquilegia coerulea Goldsmith.</title>
        <authorList>
            <person name="Hodges S."/>
            <person name="Kramer E."/>
            <person name="Nordborg M."/>
            <person name="Tomkins J."/>
            <person name="Borevitz J."/>
            <person name="Derieg N."/>
            <person name="Yan J."/>
            <person name="Mihaltcheva S."/>
            <person name="Hayes R.D."/>
            <person name="Rokhsar D."/>
        </authorList>
    </citation>
    <scope>NUCLEOTIDE SEQUENCE [LARGE SCALE GENOMIC DNA]</scope>
    <source>
        <strain evidence="4">cv. Goldsmith</strain>
    </source>
</reference>
<dbReference type="InParanoid" id="A0A2G5CZD6"/>
<dbReference type="STRING" id="218851.A0A2G5CZD6"/>
<dbReference type="AlphaFoldDB" id="A0A2G5CZD6"/>
<dbReference type="PANTHER" id="PTHR33227">
    <property type="entry name" value="STIGMA-SPECIFIC STIG1-LIKE PROTEIN 3"/>
    <property type="match status" value="1"/>
</dbReference>
<evidence type="ECO:0000256" key="1">
    <source>
        <dbReference type="ARBA" id="ARBA00006010"/>
    </source>
</evidence>
<dbReference type="Proteomes" id="UP000230069">
    <property type="component" value="Unassembled WGS sequence"/>
</dbReference>
<dbReference type="InterPro" id="IPR006969">
    <property type="entry name" value="Stig-like"/>
</dbReference>
<keyword evidence="4" id="KW-1185">Reference proteome</keyword>
<gene>
    <name evidence="3" type="ORF">AQUCO_03300083v1</name>
</gene>
<dbReference type="EMBL" id="KZ305050">
    <property type="protein sequence ID" value="PIA36635.1"/>
    <property type="molecule type" value="Genomic_DNA"/>
</dbReference>
<accession>A0A2G5CZD6</accession>
<evidence type="ECO:0000313" key="4">
    <source>
        <dbReference type="Proteomes" id="UP000230069"/>
    </source>
</evidence>
<comment type="similarity">
    <text evidence="1">Belongs to the STIG1 family.</text>
</comment>
<evidence type="ECO:0000313" key="3">
    <source>
        <dbReference type="EMBL" id="PIA36635.1"/>
    </source>
</evidence>
<protein>
    <submittedName>
        <fullName evidence="3">Uncharacterized protein</fullName>
    </submittedName>
</protein>
<keyword evidence="2" id="KW-0732">Signal</keyword>
<proteinExistence type="inferred from homology"/>
<organism evidence="3 4">
    <name type="scientific">Aquilegia coerulea</name>
    <name type="common">Rocky mountain columbine</name>
    <dbReference type="NCBI Taxonomy" id="218851"/>
    <lineage>
        <taxon>Eukaryota</taxon>
        <taxon>Viridiplantae</taxon>
        <taxon>Streptophyta</taxon>
        <taxon>Embryophyta</taxon>
        <taxon>Tracheophyta</taxon>
        <taxon>Spermatophyta</taxon>
        <taxon>Magnoliopsida</taxon>
        <taxon>Ranunculales</taxon>
        <taxon>Ranunculaceae</taxon>
        <taxon>Thalictroideae</taxon>
        <taxon>Aquilegia</taxon>
    </lineage>
</organism>
<dbReference type="PANTHER" id="PTHR33227:SF6">
    <property type="entry name" value="PROTEIN GRIM REAPER"/>
    <property type="match status" value="1"/>
</dbReference>
<name>A0A2G5CZD6_AQUCA</name>
<sequence length="100" mass="11029">MNRYQPRKIRKGAHCDPKTKNICNGVSVNNGTGILNCCKIHCRNILGDQKNCGHCGHTCGFGELCCHGTCTNVALNVDHCGKCDNKCLQGVRCEYRTFIL</sequence>